<organism evidence="1 2">
    <name type="scientific">Serratia marcescens</name>
    <dbReference type="NCBI Taxonomy" id="615"/>
    <lineage>
        <taxon>Bacteria</taxon>
        <taxon>Pseudomonadati</taxon>
        <taxon>Pseudomonadota</taxon>
        <taxon>Gammaproteobacteria</taxon>
        <taxon>Enterobacterales</taxon>
        <taxon>Yersiniaceae</taxon>
        <taxon>Serratia</taxon>
    </lineage>
</organism>
<protein>
    <submittedName>
        <fullName evidence="1">Inovirus Gp2 family protein</fullName>
    </submittedName>
</protein>
<sequence>MNHYPPATTAGNAVDAVNSRAFLQQAIDHYPRLAAFSFTLVLPYRDTLADYNALILRFHTDVWQRIGEYSRQRQQARQNSPPTVLRWLWETASEPECRIVILMNLDTLAVGSSAQSVENAIQAMSGLLREAWLTVCGAEHNGVANITPLVISRAGCGGFTAPFNQLKARVQEMQEPVTTARTGVICT</sequence>
<proteinExistence type="predicted"/>
<comment type="caution">
    <text evidence="1">The sequence shown here is derived from an EMBL/GenBank/DDBJ whole genome shotgun (WGS) entry which is preliminary data.</text>
</comment>
<dbReference type="AlphaFoldDB" id="A0A5C7BSP3"/>
<dbReference type="Proteomes" id="UP000321126">
    <property type="component" value="Unassembled WGS sequence"/>
</dbReference>
<evidence type="ECO:0000313" key="1">
    <source>
        <dbReference type="EMBL" id="TXE27319.1"/>
    </source>
</evidence>
<dbReference type="EMBL" id="VOUQ01000018">
    <property type="protein sequence ID" value="TXE27319.1"/>
    <property type="molecule type" value="Genomic_DNA"/>
</dbReference>
<name>A0A5C7BSP3_SERMA</name>
<reference evidence="1 2" key="1">
    <citation type="submission" date="2019-07" db="EMBL/GenBank/DDBJ databases">
        <title>Serratia strains were isolated from fresh produce.</title>
        <authorList>
            <person name="Cho G.-S."/>
            <person name="Stein M."/>
            <person name="Lee W."/>
            <person name="Suh S.H."/>
            <person name="Franz C.M.A.P."/>
        </authorList>
    </citation>
    <scope>NUCLEOTIDE SEQUENCE [LARGE SCALE GENOMIC DNA]</scope>
    <source>
        <strain evidence="1 2">S16</strain>
    </source>
</reference>
<dbReference type="RefSeq" id="WP_147882639.1">
    <property type="nucleotide sequence ID" value="NZ_VOUQ01000018.1"/>
</dbReference>
<gene>
    <name evidence="1" type="ORF">FOT62_22375</name>
</gene>
<accession>A0A5C7BSP3</accession>
<evidence type="ECO:0000313" key="2">
    <source>
        <dbReference type="Proteomes" id="UP000321126"/>
    </source>
</evidence>